<evidence type="ECO:0000259" key="2">
    <source>
        <dbReference type="Pfam" id="PF09791"/>
    </source>
</evidence>
<dbReference type="PANTHER" id="PTHR21193:SF3">
    <property type="entry name" value="OXIDOREDUCTASE-LIKE DOMAIN-CONTAINING PROTEIN 1"/>
    <property type="match status" value="1"/>
</dbReference>
<feature type="region of interest" description="Disordered" evidence="1">
    <location>
        <begin position="1"/>
        <end position="27"/>
    </location>
</feature>
<gene>
    <name evidence="3" type="ORF">SAMN05216552_1002270</name>
</gene>
<feature type="domain" description="Oxidoreductase-like" evidence="2">
    <location>
        <begin position="15"/>
        <end position="57"/>
    </location>
</feature>
<dbReference type="PANTHER" id="PTHR21193">
    <property type="entry name" value="OXIDOREDUCTASE-LIKE DOMAIN-CONTAINING PROTEIN 1"/>
    <property type="match status" value="1"/>
</dbReference>
<sequence>MVGMNILPHTADPDGDPRPQAPEPPGPDDCCHSGCAYCVDDLYQEALDRYREQLKAWLARHPDQA</sequence>
<dbReference type="Pfam" id="PF09791">
    <property type="entry name" value="Oxidored-like"/>
    <property type="match status" value="1"/>
</dbReference>
<dbReference type="InterPro" id="IPR019180">
    <property type="entry name" value="Oxidoreductase-like_N"/>
</dbReference>
<proteinExistence type="predicted"/>
<accession>A0A1I7FT09</accession>
<evidence type="ECO:0000313" key="4">
    <source>
        <dbReference type="Proteomes" id="UP000199391"/>
    </source>
</evidence>
<dbReference type="EMBL" id="FPBO01000002">
    <property type="protein sequence ID" value="SFU39364.1"/>
    <property type="molecule type" value="Genomic_DNA"/>
</dbReference>
<evidence type="ECO:0000256" key="1">
    <source>
        <dbReference type="SAM" id="MobiDB-lite"/>
    </source>
</evidence>
<dbReference type="InterPro" id="IPR039251">
    <property type="entry name" value="OXLD1"/>
</dbReference>
<organism evidence="3 4">
    <name type="scientific">Pseudoduganella namucuonensis</name>
    <dbReference type="NCBI Taxonomy" id="1035707"/>
    <lineage>
        <taxon>Bacteria</taxon>
        <taxon>Pseudomonadati</taxon>
        <taxon>Pseudomonadota</taxon>
        <taxon>Betaproteobacteria</taxon>
        <taxon>Burkholderiales</taxon>
        <taxon>Oxalobacteraceae</taxon>
        <taxon>Telluria group</taxon>
        <taxon>Pseudoduganella</taxon>
    </lineage>
</organism>
<protein>
    <submittedName>
        <fullName evidence="3">Oxidoreductase-like protein, N-terminal</fullName>
    </submittedName>
</protein>
<dbReference type="AlphaFoldDB" id="A0A1I7FT09"/>
<dbReference type="STRING" id="1035707.SAMN05216552_1002270"/>
<reference evidence="4" key="1">
    <citation type="submission" date="2016-10" db="EMBL/GenBank/DDBJ databases">
        <authorList>
            <person name="Varghese N."/>
            <person name="Submissions S."/>
        </authorList>
    </citation>
    <scope>NUCLEOTIDE SEQUENCE [LARGE SCALE GENOMIC DNA]</scope>
    <source>
        <strain evidence="4">CGMCC 1.11014</strain>
    </source>
</reference>
<dbReference type="Proteomes" id="UP000199391">
    <property type="component" value="Unassembled WGS sequence"/>
</dbReference>
<name>A0A1I7FT09_9BURK</name>
<evidence type="ECO:0000313" key="3">
    <source>
        <dbReference type="EMBL" id="SFU39364.1"/>
    </source>
</evidence>
<keyword evidence="4" id="KW-1185">Reference proteome</keyword>